<organism evidence="1 2">
    <name type="scientific">Collybia nuda</name>
    <dbReference type="NCBI Taxonomy" id="64659"/>
    <lineage>
        <taxon>Eukaryota</taxon>
        <taxon>Fungi</taxon>
        <taxon>Dikarya</taxon>
        <taxon>Basidiomycota</taxon>
        <taxon>Agaricomycotina</taxon>
        <taxon>Agaricomycetes</taxon>
        <taxon>Agaricomycetidae</taxon>
        <taxon>Agaricales</taxon>
        <taxon>Tricholomatineae</taxon>
        <taxon>Clitocybaceae</taxon>
        <taxon>Collybia</taxon>
    </lineage>
</organism>
<accession>A0A9P6CP18</accession>
<dbReference type="Proteomes" id="UP000807353">
    <property type="component" value="Unassembled WGS sequence"/>
</dbReference>
<proteinExistence type="predicted"/>
<gene>
    <name evidence="1" type="ORF">BDZ94DRAFT_1248390</name>
</gene>
<name>A0A9P6CP18_9AGAR</name>
<dbReference type="AlphaFoldDB" id="A0A9P6CP18"/>
<evidence type="ECO:0000313" key="1">
    <source>
        <dbReference type="EMBL" id="KAF9467544.1"/>
    </source>
</evidence>
<dbReference type="EMBL" id="MU150236">
    <property type="protein sequence ID" value="KAF9467544.1"/>
    <property type="molecule type" value="Genomic_DNA"/>
</dbReference>
<sequence length="53" mass="5872">MFTGVTEKSEGYLGAWGGSSYVYPTLGCLSHIVYTHSFWHPSPDHDRALVTVI</sequence>
<reference evidence="1" key="1">
    <citation type="submission" date="2020-11" db="EMBL/GenBank/DDBJ databases">
        <authorList>
            <consortium name="DOE Joint Genome Institute"/>
            <person name="Ahrendt S."/>
            <person name="Riley R."/>
            <person name="Andreopoulos W."/>
            <person name="Labutti K."/>
            <person name="Pangilinan J."/>
            <person name="Ruiz-Duenas F.J."/>
            <person name="Barrasa J.M."/>
            <person name="Sanchez-Garcia M."/>
            <person name="Camarero S."/>
            <person name="Miyauchi S."/>
            <person name="Serrano A."/>
            <person name="Linde D."/>
            <person name="Babiker R."/>
            <person name="Drula E."/>
            <person name="Ayuso-Fernandez I."/>
            <person name="Pacheco R."/>
            <person name="Padilla G."/>
            <person name="Ferreira P."/>
            <person name="Barriuso J."/>
            <person name="Kellner H."/>
            <person name="Castanera R."/>
            <person name="Alfaro M."/>
            <person name="Ramirez L."/>
            <person name="Pisabarro A.G."/>
            <person name="Kuo A."/>
            <person name="Tritt A."/>
            <person name="Lipzen A."/>
            <person name="He G."/>
            <person name="Yan M."/>
            <person name="Ng V."/>
            <person name="Cullen D."/>
            <person name="Martin F."/>
            <person name="Rosso M.-N."/>
            <person name="Henrissat B."/>
            <person name="Hibbett D."/>
            <person name="Martinez A.T."/>
            <person name="Grigoriev I.V."/>
        </authorList>
    </citation>
    <scope>NUCLEOTIDE SEQUENCE</scope>
    <source>
        <strain evidence="1">CBS 247.69</strain>
    </source>
</reference>
<protein>
    <submittedName>
        <fullName evidence="1">Uncharacterized protein</fullName>
    </submittedName>
</protein>
<keyword evidence="2" id="KW-1185">Reference proteome</keyword>
<evidence type="ECO:0000313" key="2">
    <source>
        <dbReference type="Proteomes" id="UP000807353"/>
    </source>
</evidence>
<comment type="caution">
    <text evidence="1">The sequence shown here is derived from an EMBL/GenBank/DDBJ whole genome shotgun (WGS) entry which is preliminary data.</text>
</comment>